<keyword evidence="2" id="KW-0812">Transmembrane</keyword>
<proteinExistence type="predicted"/>
<gene>
    <name evidence="3" type="ORF">INT08_09105</name>
</gene>
<feature type="transmembrane region" description="Helical" evidence="2">
    <location>
        <begin position="29"/>
        <end position="48"/>
    </location>
</feature>
<sequence length="385" mass="41813">MKKRDSGLPGKIAEGYGEFRRWRVGRVPVVLLVAGAAVLAVAAVALYFTTAGHPSQAARGIEEPEAAIRGKYLDEYRLRVGELERRWDRRELTAADYEQQRRALDAQYGRYLEEGAAASQPSGAQGFEVNGVFVSSRSPSLPGVTPANRVLSGSRTLYVYLSYRGADPVEGGYRLRWLTGEQVLREIPVRLRAGSGELVDSLQRVFAPGPYDVQLVLGERLLASTRFLVDEPLTPRIHAVTASPAEVVPGGIVSVTLEYSFPGADALQALPVQEQCVIERNGRTVAGPIVREVQRDDGLHTASFRIVIPPALPGGEYEASIVLGADGRQASAATAFTVLSAAVPRSVEQGSWQPDRQPATSRPETERGDVRLEDLGKLLERVYGK</sequence>
<dbReference type="EMBL" id="JADGII010000017">
    <property type="protein sequence ID" value="MBF0637327.1"/>
    <property type="molecule type" value="Genomic_DNA"/>
</dbReference>
<evidence type="ECO:0000313" key="4">
    <source>
        <dbReference type="Proteomes" id="UP000619838"/>
    </source>
</evidence>
<dbReference type="RefSeq" id="WP_175187540.1">
    <property type="nucleotide sequence ID" value="NZ_JABVZQ010000011.1"/>
</dbReference>
<comment type="caution">
    <text evidence="3">The sequence shown here is derived from an EMBL/GenBank/DDBJ whole genome shotgun (WGS) entry which is preliminary data.</text>
</comment>
<name>A0ABR9XTY6_9CHLB</name>
<dbReference type="Proteomes" id="UP000619838">
    <property type="component" value="Unassembled WGS sequence"/>
</dbReference>
<keyword evidence="2" id="KW-1133">Transmembrane helix</keyword>
<feature type="compositionally biased region" description="Polar residues" evidence="1">
    <location>
        <begin position="348"/>
        <end position="362"/>
    </location>
</feature>
<keyword evidence="2" id="KW-0472">Membrane</keyword>
<reference evidence="3 4" key="1">
    <citation type="journal article" date="2020" name="Microorganisms">
        <title>Simultaneous Genome Sequencing of Prosthecochloris ethylica and Desulfuromonas acetoxidans within a Syntrophic Mixture Reveals Unique Pili and Protein Interactions.</title>
        <authorList>
            <person name="Kyndt J.A."/>
            <person name="Van Beeumen J.J."/>
            <person name="Meyer T.E."/>
        </authorList>
    </citation>
    <scope>NUCLEOTIDE SEQUENCE [LARGE SCALE GENOMIC DNA]</scope>
    <source>
        <strain evidence="3 4">N3</strain>
    </source>
</reference>
<evidence type="ECO:0000256" key="1">
    <source>
        <dbReference type="SAM" id="MobiDB-lite"/>
    </source>
</evidence>
<protein>
    <submittedName>
        <fullName evidence="3">Uncharacterized protein</fullName>
    </submittedName>
</protein>
<keyword evidence="4" id="KW-1185">Reference proteome</keyword>
<organism evidence="3 4">
    <name type="scientific">Prosthecochloris ethylica</name>
    <dbReference type="NCBI Taxonomy" id="2743976"/>
    <lineage>
        <taxon>Bacteria</taxon>
        <taxon>Pseudomonadati</taxon>
        <taxon>Chlorobiota</taxon>
        <taxon>Chlorobiia</taxon>
        <taxon>Chlorobiales</taxon>
        <taxon>Chlorobiaceae</taxon>
        <taxon>Prosthecochloris</taxon>
    </lineage>
</organism>
<feature type="region of interest" description="Disordered" evidence="1">
    <location>
        <begin position="346"/>
        <end position="371"/>
    </location>
</feature>
<evidence type="ECO:0000256" key="2">
    <source>
        <dbReference type="SAM" id="Phobius"/>
    </source>
</evidence>
<accession>A0ABR9XTY6</accession>
<evidence type="ECO:0000313" key="3">
    <source>
        <dbReference type="EMBL" id="MBF0637327.1"/>
    </source>
</evidence>